<proteinExistence type="predicted"/>
<sequence>MSQSLSKVYVHIVFSTKQRQELINEGVRKELQAYMVATFSQLSSYVEAIYANPEHVHVLATLPRILSIASLVSKVKSSSSKWMKGKGIQDFFWQDGYAIFSVSASKVETVKQYILKQKQHHQRTYFKDELREFLKRYNVEFDERYVWD</sequence>
<dbReference type="InterPro" id="IPR002686">
    <property type="entry name" value="Transposase_17"/>
</dbReference>
<dbReference type="Proteomes" id="UP000679220">
    <property type="component" value="Unassembled WGS sequence"/>
</dbReference>
<dbReference type="GO" id="GO:0003677">
    <property type="term" value="F:DNA binding"/>
    <property type="evidence" value="ECO:0007669"/>
    <property type="project" value="InterPro"/>
</dbReference>
<dbReference type="NCBIfam" id="NF033573">
    <property type="entry name" value="transpos_IS200"/>
    <property type="match status" value="1"/>
</dbReference>
<name>A0A941IVH8_9BACT</name>
<dbReference type="PANTHER" id="PTHR33360">
    <property type="entry name" value="TRANSPOSASE FOR INSERTION SEQUENCE ELEMENT IS200"/>
    <property type="match status" value="1"/>
</dbReference>
<reference evidence="2" key="2">
    <citation type="submission" date="2021-04" db="EMBL/GenBank/DDBJ databases">
        <authorList>
            <person name="Zhang T."/>
            <person name="Zhang Y."/>
            <person name="Lu D."/>
            <person name="Zuo D."/>
            <person name="Du Z."/>
        </authorList>
    </citation>
    <scope>NUCLEOTIDE SEQUENCE</scope>
    <source>
        <strain evidence="2">JR1</strain>
    </source>
</reference>
<dbReference type="AlphaFoldDB" id="A0A941IVH8"/>
<comment type="caution">
    <text evidence="2">The sequence shown here is derived from an EMBL/GenBank/DDBJ whole genome shotgun (WGS) entry which is preliminary data.</text>
</comment>
<dbReference type="GO" id="GO:0006313">
    <property type="term" value="P:DNA transposition"/>
    <property type="evidence" value="ECO:0007669"/>
    <property type="project" value="InterPro"/>
</dbReference>
<dbReference type="EMBL" id="JAGTAR010000007">
    <property type="protein sequence ID" value="MBR8535141.1"/>
    <property type="molecule type" value="Genomic_DNA"/>
</dbReference>
<accession>A0A941IVH8</accession>
<keyword evidence="3" id="KW-1185">Reference proteome</keyword>
<protein>
    <submittedName>
        <fullName evidence="2">IS200/IS605 family transposase</fullName>
    </submittedName>
</protein>
<dbReference type="SMART" id="SM01321">
    <property type="entry name" value="Y1_Tnp"/>
    <property type="match status" value="1"/>
</dbReference>
<dbReference type="PANTHER" id="PTHR33360:SF2">
    <property type="entry name" value="TRANSPOSASE FOR INSERTION SEQUENCE ELEMENT IS200"/>
    <property type="match status" value="1"/>
</dbReference>
<dbReference type="Pfam" id="PF01797">
    <property type="entry name" value="Y1_Tnp"/>
    <property type="match status" value="1"/>
</dbReference>
<gene>
    <name evidence="2" type="primary">tnpA</name>
    <name evidence="2" type="ORF">KDU71_06195</name>
</gene>
<dbReference type="InterPro" id="IPR036515">
    <property type="entry name" value="Transposase_17_sf"/>
</dbReference>
<dbReference type="SUPFAM" id="SSF143422">
    <property type="entry name" value="Transposase IS200-like"/>
    <property type="match status" value="1"/>
</dbReference>
<evidence type="ECO:0000313" key="2">
    <source>
        <dbReference type="EMBL" id="MBR8535141.1"/>
    </source>
</evidence>
<dbReference type="Gene3D" id="3.30.70.1290">
    <property type="entry name" value="Transposase IS200-like"/>
    <property type="match status" value="1"/>
</dbReference>
<organism evidence="2 3">
    <name type="scientific">Carboxylicivirga sediminis</name>
    <dbReference type="NCBI Taxonomy" id="2006564"/>
    <lineage>
        <taxon>Bacteria</taxon>
        <taxon>Pseudomonadati</taxon>
        <taxon>Bacteroidota</taxon>
        <taxon>Bacteroidia</taxon>
        <taxon>Marinilabiliales</taxon>
        <taxon>Marinilabiliaceae</taxon>
        <taxon>Carboxylicivirga</taxon>
    </lineage>
</organism>
<dbReference type="GO" id="GO:0004803">
    <property type="term" value="F:transposase activity"/>
    <property type="evidence" value="ECO:0007669"/>
    <property type="project" value="InterPro"/>
</dbReference>
<evidence type="ECO:0000313" key="3">
    <source>
        <dbReference type="Proteomes" id="UP000679220"/>
    </source>
</evidence>
<evidence type="ECO:0000259" key="1">
    <source>
        <dbReference type="SMART" id="SM01321"/>
    </source>
</evidence>
<reference evidence="2" key="1">
    <citation type="journal article" date="2018" name="Int. J. Syst. Evol. Microbiol.">
        <title>Carboxylicivirga sediminis sp. nov., isolated from coastal sediment.</title>
        <authorList>
            <person name="Wang F.Q."/>
            <person name="Ren L.H."/>
            <person name="Zou R.J."/>
            <person name="Sun Y.Z."/>
            <person name="Liu X.J."/>
            <person name="Jiang F."/>
            <person name="Liu L.J."/>
        </authorList>
    </citation>
    <scope>NUCLEOTIDE SEQUENCE</scope>
    <source>
        <strain evidence="2">JR1</strain>
    </source>
</reference>
<feature type="domain" description="Transposase IS200-like" evidence="1">
    <location>
        <begin position="5"/>
        <end position="117"/>
    </location>
</feature>
<dbReference type="RefSeq" id="WP_212189048.1">
    <property type="nucleotide sequence ID" value="NZ_JAGTAR010000007.1"/>
</dbReference>